<protein>
    <recommendedName>
        <fullName evidence="4">Outer membrane lipoprotein-sorting protein</fullName>
    </recommendedName>
</protein>
<evidence type="ECO:0000256" key="1">
    <source>
        <dbReference type="SAM" id="SignalP"/>
    </source>
</evidence>
<dbReference type="AlphaFoldDB" id="A0A285ZUQ1"/>
<name>A0A285ZUQ1_9SPHI</name>
<feature type="chain" id="PRO_5012515779" description="Outer membrane lipoprotein-sorting protein" evidence="1">
    <location>
        <begin position="19"/>
        <end position="223"/>
    </location>
</feature>
<proteinExistence type="predicted"/>
<dbReference type="OrthoDB" id="1494413at2"/>
<evidence type="ECO:0000313" key="3">
    <source>
        <dbReference type="Proteomes" id="UP000219281"/>
    </source>
</evidence>
<sequence>MKKKLLVALILCSSSVFAQKSAVLQAFKKYNVSEDVLNTNFKANLEKYAHEVQRTVTLNEKDKVYISNFNPNEPDSLKCTLVSVNGKSPSKGEQKAFVKEHDMKLDFKIDENTLKITKDDGTMLEVSYQYDPASLDKDHQFLKDCLYTLHIDAKTARLEKLTEINVKDLKIKILKVTKMATVINFKYIEKDKIYVPTDSAIEIIIRMLGNELPMLTSEKYTIK</sequence>
<dbReference type="Proteomes" id="UP000219281">
    <property type="component" value="Unassembled WGS sequence"/>
</dbReference>
<dbReference type="EMBL" id="OCMT01000001">
    <property type="protein sequence ID" value="SOD13381.1"/>
    <property type="molecule type" value="Genomic_DNA"/>
</dbReference>
<keyword evidence="3" id="KW-1185">Reference proteome</keyword>
<evidence type="ECO:0000313" key="2">
    <source>
        <dbReference type="EMBL" id="SOD13381.1"/>
    </source>
</evidence>
<accession>A0A285ZUQ1</accession>
<organism evidence="2 3">
    <name type="scientific">Pedobacter xixiisoli</name>
    <dbReference type="NCBI Taxonomy" id="1476464"/>
    <lineage>
        <taxon>Bacteria</taxon>
        <taxon>Pseudomonadati</taxon>
        <taxon>Bacteroidota</taxon>
        <taxon>Sphingobacteriia</taxon>
        <taxon>Sphingobacteriales</taxon>
        <taxon>Sphingobacteriaceae</taxon>
        <taxon>Pedobacter</taxon>
    </lineage>
</organism>
<keyword evidence="1" id="KW-0732">Signal</keyword>
<gene>
    <name evidence="2" type="ORF">SAMN06297358_1209</name>
</gene>
<dbReference type="RefSeq" id="WP_097129766.1">
    <property type="nucleotide sequence ID" value="NZ_OCMT01000001.1"/>
</dbReference>
<evidence type="ECO:0008006" key="4">
    <source>
        <dbReference type="Google" id="ProtNLM"/>
    </source>
</evidence>
<feature type="signal peptide" evidence="1">
    <location>
        <begin position="1"/>
        <end position="18"/>
    </location>
</feature>
<reference evidence="3" key="1">
    <citation type="submission" date="2017-09" db="EMBL/GenBank/DDBJ databases">
        <authorList>
            <person name="Varghese N."/>
            <person name="Submissions S."/>
        </authorList>
    </citation>
    <scope>NUCLEOTIDE SEQUENCE [LARGE SCALE GENOMIC DNA]</scope>
    <source>
        <strain evidence="3">CGMCC 1.12803</strain>
    </source>
</reference>